<keyword evidence="2" id="KW-1185">Reference proteome</keyword>
<dbReference type="Proteomes" id="UP000814033">
    <property type="component" value="Unassembled WGS sequence"/>
</dbReference>
<evidence type="ECO:0000313" key="1">
    <source>
        <dbReference type="EMBL" id="KAI0037600.1"/>
    </source>
</evidence>
<name>A0ACB8R0M4_9AGAM</name>
<accession>A0ACB8R0M4</accession>
<comment type="caution">
    <text evidence="1">The sequence shown here is derived from an EMBL/GenBank/DDBJ whole genome shotgun (WGS) entry which is preliminary data.</text>
</comment>
<reference evidence="1" key="1">
    <citation type="submission" date="2021-02" db="EMBL/GenBank/DDBJ databases">
        <authorList>
            <consortium name="DOE Joint Genome Institute"/>
            <person name="Ahrendt S."/>
            <person name="Looney B.P."/>
            <person name="Miyauchi S."/>
            <person name="Morin E."/>
            <person name="Drula E."/>
            <person name="Courty P.E."/>
            <person name="Chicoki N."/>
            <person name="Fauchery L."/>
            <person name="Kohler A."/>
            <person name="Kuo A."/>
            <person name="Labutti K."/>
            <person name="Pangilinan J."/>
            <person name="Lipzen A."/>
            <person name="Riley R."/>
            <person name="Andreopoulos W."/>
            <person name="He G."/>
            <person name="Johnson J."/>
            <person name="Barry K.W."/>
            <person name="Grigoriev I.V."/>
            <person name="Nagy L."/>
            <person name="Hibbett D."/>
            <person name="Henrissat B."/>
            <person name="Matheny P.B."/>
            <person name="Labbe J."/>
            <person name="Martin F."/>
        </authorList>
    </citation>
    <scope>NUCLEOTIDE SEQUENCE</scope>
    <source>
        <strain evidence="1">FP105234-sp</strain>
    </source>
</reference>
<dbReference type="EMBL" id="MU276835">
    <property type="protein sequence ID" value="KAI0037600.1"/>
    <property type="molecule type" value="Genomic_DNA"/>
</dbReference>
<sequence length="203" mass="22914">MLGEDVASAKDWMAKRDGYIFLLPSCAFRGLRLSAAVQTVASNSPNGWLSLGFYSSFKFIAGAPLHRMKDAHRRPPSRLWVQILAPTVATLLQRHYTFCCQSPSTSGLIPEDSITWLRLHRFASFPPPFCTAFRWSVNLEIIKAMERDRWMSWSLSRGIGSFYSTGAHRCLSLRNHVALGQWFVCATLLVCLSVTSHEIYPLT</sequence>
<proteinExistence type="predicted"/>
<gene>
    <name evidence="1" type="ORF">FA95DRAFT_1426111</name>
</gene>
<evidence type="ECO:0000313" key="2">
    <source>
        <dbReference type="Proteomes" id="UP000814033"/>
    </source>
</evidence>
<reference evidence="1" key="2">
    <citation type="journal article" date="2022" name="New Phytol.">
        <title>Evolutionary transition to the ectomycorrhizal habit in the genomes of a hyperdiverse lineage of mushroom-forming fungi.</title>
        <authorList>
            <person name="Looney B."/>
            <person name="Miyauchi S."/>
            <person name="Morin E."/>
            <person name="Drula E."/>
            <person name="Courty P.E."/>
            <person name="Kohler A."/>
            <person name="Kuo A."/>
            <person name="LaButti K."/>
            <person name="Pangilinan J."/>
            <person name="Lipzen A."/>
            <person name="Riley R."/>
            <person name="Andreopoulos W."/>
            <person name="He G."/>
            <person name="Johnson J."/>
            <person name="Nolan M."/>
            <person name="Tritt A."/>
            <person name="Barry K.W."/>
            <person name="Grigoriev I.V."/>
            <person name="Nagy L.G."/>
            <person name="Hibbett D."/>
            <person name="Henrissat B."/>
            <person name="Matheny P.B."/>
            <person name="Labbe J."/>
            <person name="Martin F.M."/>
        </authorList>
    </citation>
    <scope>NUCLEOTIDE SEQUENCE</scope>
    <source>
        <strain evidence="1">FP105234-sp</strain>
    </source>
</reference>
<organism evidence="1 2">
    <name type="scientific">Auriscalpium vulgare</name>
    <dbReference type="NCBI Taxonomy" id="40419"/>
    <lineage>
        <taxon>Eukaryota</taxon>
        <taxon>Fungi</taxon>
        <taxon>Dikarya</taxon>
        <taxon>Basidiomycota</taxon>
        <taxon>Agaricomycotina</taxon>
        <taxon>Agaricomycetes</taxon>
        <taxon>Russulales</taxon>
        <taxon>Auriscalpiaceae</taxon>
        <taxon>Auriscalpium</taxon>
    </lineage>
</organism>
<protein>
    <submittedName>
        <fullName evidence="1">Uncharacterized protein</fullName>
    </submittedName>
</protein>